<dbReference type="AlphaFoldDB" id="A0A2A4GCX2"/>
<dbReference type="Proteomes" id="UP000219559">
    <property type="component" value="Unassembled WGS sequence"/>
</dbReference>
<evidence type="ECO:0000313" key="2">
    <source>
        <dbReference type="Proteomes" id="UP000219559"/>
    </source>
</evidence>
<dbReference type="OrthoDB" id="5432518at2"/>
<proteinExistence type="predicted"/>
<keyword evidence="2" id="KW-1185">Reference proteome</keyword>
<comment type="caution">
    <text evidence="1">The sequence shown here is derived from an EMBL/GenBank/DDBJ whole genome shotgun (WGS) entry which is preliminary data.</text>
</comment>
<protein>
    <submittedName>
        <fullName evidence="1">Uncharacterized protein</fullName>
    </submittedName>
</protein>
<accession>A0A2A4GCX2</accession>
<dbReference type="EMBL" id="NBWU01000001">
    <property type="protein sequence ID" value="PCE65816.1"/>
    <property type="molecule type" value="Genomic_DNA"/>
</dbReference>
<evidence type="ECO:0000313" key="1">
    <source>
        <dbReference type="EMBL" id="PCE65816.1"/>
    </source>
</evidence>
<gene>
    <name evidence="1" type="ORF">B7P33_00475</name>
</gene>
<organism evidence="1 2">
    <name type="scientific">Sediminicola luteus</name>
    <dbReference type="NCBI Taxonomy" id="319238"/>
    <lineage>
        <taxon>Bacteria</taxon>
        <taxon>Pseudomonadati</taxon>
        <taxon>Bacteroidota</taxon>
        <taxon>Flavobacteriia</taxon>
        <taxon>Flavobacteriales</taxon>
        <taxon>Flavobacteriaceae</taxon>
        <taxon>Sediminicola</taxon>
    </lineage>
</organism>
<sequence>MPIKSYLAHPCEGKKDALIASLSSIAQCELLPAENEDVVIVITDTSTEEEDQQLKSRLDNLEALKLLVLVSGFDTPKNP</sequence>
<dbReference type="RefSeq" id="WP_097441345.1">
    <property type="nucleotide sequence ID" value="NZ_NBWU01000001.1"/>
</dbReference>
<reference evidence="1 2" key="1">
    <citation type="submission" date="2017-04" db="EMBL/GenBank/DDBJ databases">
        <title>A new member of the family Flavobacteriaceae isolated from ascidians.</title>
        <authorList>
            <person name="Chen L."/>
        </authorList>
    </citation>
    <scope>NUCLEOTIDE SEQUENCE [LARGE SCALE GENOMIC DNA]</scope>
    <source>
        <strain evidence="1 2">HQA918</strain>
    </source>
</reference>
<name>A0A2A4GCX2_9FLAO</name>